<evidence type="ECO:0000256" key="5">
    <source>
        <dbReference type="ARBA" id="ARBA00023002"/>
    </source>
</evidence>
<evidence type="ECO:0000313" key="11">
    <source>
        <dbReference type="EMBL" id="SDI12232.1"/>
    </source>
</evidence>
<dbReference type="InterPro" id="IPR052530">
    <property type="entry name" value="NAD(P)H_nitroreductase"/>
</dbReference>
<accession>A0A0D1XCT3</accession>
<evidence type="ECO:0000256" key="2">
    <source>
        <dbReference type="ARBA" id="ARBA00022630"/>
    </source>
</evidence>
<evidence type="ECO:0000256" key="3">
    <source>
        <dbReference type="ARBA" id="ARBA00022643"/>
    </source>
</evidence>
<evidence type="ECO:0000313" key="10">
    <source>
        <dbReference type="EMBL" id="KON98307.1"/>
    </source>
</evidence>
<dbReference type="Pfam" id="PF00881">
    <property type="entry name" value="Nitroreductase"/>
    <property type="match status" value="1"/>
</dbReference>
<dbReference type="EMBL" id="LGUG01000004">
    <property type="protein sequence ID" value="KON98307.1"/>
    <property type="molecule type" value="Genomic_DNA"/>
</dbReference>
<dbReference type="InterPro" id="IPR000415">
    <property type="entry name" value="Nitroreductase-like"/>
</dbReference>
<keyword evidence="6 7" id="KW-0520">NAD</keyword>
<name>A0A0D1XCT3_ANEMI</name>
<proteinExistence type="inferred from homology"/>
<dbReference type="OrthoDB" id="9804207at2"/>
<evidence type="ECO:0000256" key="1">
    <source>
        <dbReference type="ARBA" id="ARBA00007118"/>
    </source>
</evidence>
<evidence type="ECO:0000256" key="7">
    <source>
        <dbReference type="PIRNR" id="PIRNR000232"/>
    </source>
</evidence>
<protein>
    <recommendedName>
        <fullName evidence="7">Putative NAD(P)H nitroreductase</fullName>
        <ecNumber evidence="7">1.-.-.-</ecNumber>
    </recommendedName>
</protein>
<dbReference type="STRING" id="47500.AF333_25620"/>
<evidence type="ECO:0000313" key="12">
    <source>
        <dbReference type="Proteomes" id="UP000037269"/>
    </source>
</evidence>
<organism evidence="10 12">
    <name type="scientific">Aneurinibacillus migulanus</name>
    <name type="common">Bacillus migulanus</name>
    <dbReference type="NCBI Taxonomy" id="47500"/>
    <lineage>
        <taxon>Bacteria</taxon>
        <taxon>Bacillati</taxon>
        <taxon>Bacillota</taxon>
        <taxon>Bacilli</taxon>
        <taxon>Bacillales</taxon>
        <taxon>Paenibacillaceae</taxon>
        <taxon>Aneurinibacillus group</taxon>
        <taxon>Aneurinibacillus</taxon>
    </lineage>
</organism>
<feature type="domain" description="Nitroreductase" evidence="9">
    <location>
        <begin position="8"/>
        <end position="170"/>
    </location>
</feature>
<dbReference type="Proteomes" id="UP000182836">
    <property type="component" value="Unassembled WGS sequence"/>
</dbReference>
<keyword evidence="2 7" id="KW-0285">Flavoprotein</keyword>
<dbReference type="GeneID" id="42308506"/>
<feature type="binding site" description="in other chain" evidence="8">
    <location>
        <begin position="139"/>
        <end position="141"/>
    </location>
    <ligand>
        <name>FMN</name>
        <dbReference type="ChEBI" id="CHEBI:58210"/>
        <note>ligand shared between dimeric partners</note>
    </ligand>
</feature>
<dbReference type="EMBL" id="FNED01000001">
    <property type="protein sequence ID" value="SDI12232.1"/>
    <property type="molecule type" value="Genomic_DNA"/>
</dbReference>
<gene>
    <name evidence="10" type="ORF">AF333_25620</name>
    <name evidence="11" type="ORF">SAMN04487909_101617</name>
</gene>
<evidence type="ECO:0000256" key="4">
    <source>
        <dbReference type="ARBA" id="ARBA00022857"/>
    </source>
</evidence>
<evidence type="ECO:0000256" key="8">
    <source>
        <dbReference type="PIRSR" id="PIRSR000232-1"/>
    </source>
</evidence>
<reference evidence="11 13" key="2">
    <citation type="submission" date="2016-10" db="EMBL/GenBank/DDBJ databases">
        <authorList>
            <person name="de Groot N.N."/>
        </authorList>
    </citation>
    <scope>NUCLEOTIDE SEQUENCE [LARGE SCALE GENOMIC DNA]</scope>
    <source>
        <strain evidence="11 13">DSM 2895</strain>
    </source>
</reference>
<keyword evidence="5 7" id="KW-0560">Oxidoreductase</keyword>
<sequence>MNEFLQLIQTRRTIGKVTDEPVPREHIEEILEAGNWAPSHFNTQPWKYFVMVGDGRKKLGEAYAKIALLEKGEELTEEERATLYEKSMKKAFRAPLVIAVACLPHKEDYVVEAEEYAAVAASIQNMLLVAHALGYGAIWRTGAPSYHPVMKETFGLEEKDGLVGLVYIGKADMARESRRIPIDKKTEWIE</sequence>
<dbReference type="RefSeq" id="WP_043068234.1">
    <property type="nucleotide sequence ID" value="NZ_BJOA01000224.1"/>
</dbReference>
<comment type="cofactor">
    <cofactor evidence="8">
        <name>FMN</name>
        <dbReference type="ChEBI" id="CHEBI:58210"/>
    </cofactor>
    <text evidence="8">Binds 1 FMN per subunit.</text>
</comment>
<dbReference type="CDD" id="cd02135">
    <property type="entry name" value="YdjA-like"/>
    <property type="match status" value="1"/>
</dbReference>
<dbReference type="PIRSF" id="PIRSF000232">
    <property type="entry name" value="YdjA"/>
    <property type="match status" value="1"/>
</dbReference>
<evidence type="ECO:0000313" key="13">
    <source>
        <dbReference type="Proteomes" id="UP000182836"/>
    </source>
</evidence>
<dbReference type="Proteomes" id="UP000037269">
    <property type="component" value="Unassembled WGS sequence"/>
</dbReference>
<keyword evidence="3 7" id="KW-0288">FMN</keyword>
<dbReference type="PANTHER" id="PTHR43821">
    <property type="entry name" value="NAD(P)H NITROREDUCTASE YDJA-RELATED"/>
    <property type="match status" value="1"/>
</dbReference>
<evidence type="ECO:0000259" key="9">
    <source>
        <dbReference type="Pfam" id="PF00881"/>
    </source>
</evidence>
<dbReference type="GO" id="GO:0016491">
    <property type="term" value="F:oxidoreductase activity"/>
    <property type="evidence" value="ECO:0007669"/>
    <property type="project" value="UniProtKB-UniRule"/>
</dbReference>
<keyword evidence="12" id="KW-1185">Reference proteome</keyword>
<keyword evidence="4 7" id="KW-0521">NADP</keyword>
<dbReference type="AlphaFoldDB" id="A0A0D1XCT3"/>
<dbReference type="EC" id="1.-.-.-" evidence="7"/>
<comment type="similarity">
    <text evidence="1 7">Belongs to the nitroreductase family.</text>
</comment>
<dbReference type="PANTHER" id="PTHR43821:SF1">
    <property type="entry name" value="NAD(P)H NITROREDUCTASE YDJA-RELATED"/>
    <property type="match status" value="1"/>
</dbReference>
<dbReference type="SUPFAM" id="SSF55469">
    <property type="entry name" value="FMN-dependent nitroreductase-like"/>
    <property type="match status" value="1"/>
</dbReference>
<dbReference type="InterPro" id="IPR029479">
    <property type="entry name" value="Nitroreductase"/>
</dbReference>
<evidence type="ECO:0000256" key="6">
    <source>
        <dbReference type="ARBA" id="ARBA00023027"/>
    </source>
</evidence>
<dbReference type="Gene3D" id="3.40.109.10">
    <property type="entry name" value="NADH Oxidase"/>
    <property type="match status" value="1"/>
</dbReference>
<feature type="binding site" description="in other chain" evidence="8">
    <location>
        <begin position="11"/>
        <end position="13"/>
    </location>
    <ligand>
        <name>FMN</name>
        <dbReference type="ChEBI" id="CHEBI:58210"/>
        <note>ligand shared between dimeric partners</note>
    </ligand>
</feature>
<dbReference type="InterPro" id="IPR026021">
    <property type="entry name" value="YdjA-like"/>
</dbReference>
<feature type="binding site" evidence="8">
    <location>
        <position position="40"/>
    </location>
    <ligand>
        <name>FMN</name>
        <dbReference type="ChEBI" id="CHEBI:58210"/>
        <note>ligand shared between dimeric partners</note>
    </ligand>
</feature>
<reference evidence="10 12" key="1">
    <citation type="submission" date="2015-07" db="EMBL/GenBank/DDBJ databases">
        <title>Fjat-14205 dsm 2895.</title>
        <authorList>
            <person name="Liu B."/>
            <person name="Wang J."/>
            <person name="Zhu Y."/>
            <person name="Liu G."/>
            <person name="Chen Q."/>
            <person name="Chen Z."/>
            <person name="Lan J."/>
            <person name="Che J."/>
            <person name="Ge C."/>
            <person name="Shi H."/>
            <person name="Pan Z."/>
            <person name="Liu X."/>
        </authorList>
    </citation>
    <scope>NUCLEOTIDE SEQUENCE [LARGE SCALE GENOMIC DNA]</scope>
    <source>
        <strain evidence="10 12">DSM 2895</strain>
    </source>
</reference>
<dbReference type="PATRIC" id="fig|47500.12.peg.1534"/>